<evidence type="ECO:0000313" key="2">
    <source>
        <dbReference type="EMBL" id="MFC7257028.1"/>
    </source>
</evidence>
<keyword evidence="3" id="KW-1185">Reference proteome</keyword>
<reference evidence="2 3" key="1">
    <citation type="journal article" date="2019" name="Int. J. Syst. Evol. Microbiol.">
        <title>The Global Catalogue of Microorganisms (GCM) 10K type strain sequencing project: providing services to taxonomists for standard genome sequencing and annotation.</title>
        <authorList>
            <consortium name="The Broad Institute Genomics Platform"/>
            <consortium name="The Broad Institute Genome Sequencing Center for Infectious Disease"/>
            <person name="Wu L."/>
            <person name="Ma J."/>
        </authorList>
    </citation>
    <scope>NUCLEOTIDE SEQUENCE [LARGE SCALE GENOMIC DNA]</scope>
    <source>
        <strain evidence="2 3">GX21</strain>
    </source>
</reference>
<gene>
    <name evidence="2" type="ORF">ACFQKE_17350</name>
</gene>
<feature type="region of interest" description="Disordered" evidence="1">
    <location>
        <begin position="1"/>
        <end position="99"/>
    </location>
</feature>
<name>A0ABD6A3W7_9EURY</name>
<comment type="caution">
    <text evidence="2">The sequence shown here is derived from an EMBL/GenBank/DDBJ whole genome shotgun (WGS) entry which is preliminary data.</text>
</comment>
<sequence>MTGRSTSDRPGASESSRDPRFPSIDEADIQRALSTRLGGEPSDDTEPRAGQPEEDSHQGPETDNADEPAYPEGPSESEEHPGDNSDGEGPRPYIKITPAREQVTPDHVIKGLYGLYRAGSGRTLPFHVERRLSFVSTHHSFEFLIHKPEATQRFDFYLGVHPYEVEAVEHLAANVRAMYPERFRFEIVPFATSAVFVDDAEPDRATLADLESFEGLDELANLEDLTRDSWMVRTIQTREFPVPMTVMIRHLRRWFAGAASRRRTTTG</sequence>
<dbReference type="AlphaFoldDB" id="A0ABD6A3W7"/>
<proteinExistence type="predicted"/>
<evidence type="ECO:0000256" key="1">
    <source>
        <dbReference type="SAM" id="MobiDB-lite"/>
    </source>
</evidence>
<protein>
    <submittedName>
        <fullName evidence="2">Uncharacterized protein</fullName>
    </submittedName>
</protein>
<dbReference type="EMBL" id="JBHTAT010000004">
    <property type="protein sequence ID" value="MFC7257028.1"/>
    <property type="molecule type" value="Genomic_DNA"/>
</dbReference>
<evidence type="ECO:0000313" key="3">
    <source>
        <dbReference type="Proteomes" id="UP001596434"/>
    </source>
</evidence>
<dbReference type="RefSeq" id="WP_379706831.1">
    <property type="nucleotide sequence ID" value="NZ_JBHTAT010000004.1"/>
</dbReference>
<accession>A0ABD6A3W7</accession>
<dbReference type="Proteomes" id="UP001596434">
    <property type="component" value="Unassembled WGS sequence"/>
</dbReference>
<dbReference type="GeneID" id="96955314"/>
<organism evidence="2 3">
    <name type="scientific">Haloplanus litoreus</name>
    <dbReference type="NCBI Taxonomy" id="767515"/>
    <lineage>
        <taxon>Archaea</taxon>
        <taxon>Methanobacteriati</taxon>
        <taxon>Methanobacteriota</taxon>
        <taxon>Stenosarchaea group</taxon>
        <taxon>Halobacteria</taxon>
        <taxon>Halobacteriales</taxon>
        <taxon>Haloferacaceae</taxon>
        <taxon>Haloplanus</taxon>
    </lineage>
</organism>